<proteinExistence type="predicted"/>
<comment type="caution">
    <text evidence="3">The sequence shown here is derived from an EMBL/GenBank/DDBJ whole genome shotgun (WGS) entry which is preliminary data.</text>
</comment>
<accession>A0A438MEE3</accession>
<organism evidence="3 4">
    <name type="scientific">Nonomuraea polychroma</name>
    <dbReference type="NCBI Taxonomy" id="46176"/>
    <lineage>
        <taxon>Bacteria</taxon>
        <taxon>Bacillati</taxon>
        <taxon>Actinomycetota</taxon>
        <taxon>Actinomycetes</taxon>
        <taxon>Streptosporangiales</taxon>
        <taxon>Streptosporangiaceae</taxon>
        <taxon>Nonomuraea</taxon>
    </lineage>
</organism>
<feature type="compositionally biased region" description="Low complexity" evidence="1">
    <location>
        <begin position="168"/>
        <end position="181"/>
    </location>
</feature>
<feature type="compositionally biased region" description="Low complexity" evidence="1">
    <location>
        <begin position="196"/>
        <end position="215"/>
    </location>
</feature>
<dbReference type="RefSeq" id="WP_127935912.1">
    <property type="nucleotide sequence ID" value="NZ_SAUN01000001.1"/>
</dbReference>
<keyword evidence="2" id="KW-0732">Signal</keyword>
<evidence type="ECO:0000256" key="2">
    <source>
        <dbReference type="SAM" id="SignalP"/>
    </source>
</evidence>
<protein>
    <recommendedName>
        <fullName evidence="5">LPXTG-motif cell wall-anchored protein</fullName>
    </recommendedName>
</protein>
<feature type="chain" id="PRO_5039708729" description="LPXTG-motif cell wall-anchored protein" evidence="2">
    <location>
        <begin position="20"/>
        <end position="257"/>
    </location>
</feature>
<name>A0A438MEE3_9ACTN</name>
<dbReference type="AlphaFoldDB" id="A0A438MEE3"/>
<feature type="region of interest" description="Disordered" evidence="1">
    <location>
        <begin position="166"/>
        <end position="227"/>
    </location>
</feature>
<feature type="compositionally biased region" description="Acidic residues" evidence="1">
    <location>
        <begin position="182"/>
        <end position="195"/>
    </location>
</feature>
<evidence type="ECO:0008006" key="5">
    <source>
        <dbReference type="Google" id="ProtNLM"/>
    </source>
</evidence>
<feature type="compositionally biased region" description="Gly residues" evidence="1">
    <location>
        <begin position="216"/>
        <end position="225"/>
    </location>
</feature>
<keyword evidence="4" id="KW-1185">Reference proteome</keyword>
<reference evidence="3 4" key="1">
    <citation type="submission" date="2019-01" db="EMBL/GenBank/DDBJ databases">
        <title>Sequencing the genomes of 1000 actinobacteria strains.</title>
        <authorList>
            <person name="Klenk H.-P."/>
        </authorList>
    </citation>
    <scope>NUCLEOTIDE SEQUENCE [LARGE SCALE GENOMIC DNA]</scope>
    <source>
        <strain evidence="3 4">DSM 43925</strain>
    </source>
</reference>
<evidence type="ECO:0000256" key="1">
    <source>
        <dbReference type="SAM" id="MobiDB-lite"/>
    </source>
</evidence>
<evidence type="ECO:0000313" key="3">
    <source>
        <dbReference type="EMBL" id="RVX44077.1"/>
    </source>
</evidence>
<gene>
    <name evidence="3" type="ORF">EDD27_6799</name>
</gene>
<dbReference type="OrthoDB" id="3539927at2"/>
<feature type="signal peptide" evidence="2">
    <location>
        <begin position="1"/>
        <end position="19"/>
    </location>
</feature>
<dbReference type="EMBL" id="SAUN01000001">
    <property type="protein sequence ID" value="RVX44077.1"/>
    <property type="molecule type" value="Genomic_DNA"/>
</dbReference>
<dbReference type="Proteomes" id="UP000284824">
    <property type="component" value="Unassembled WGS sequence"/>
</dbReference>
<evidence type="ECO:0000313" key="4">
    <source>
        <dbReference type="Proteomes" id="UP000284824"/>
    </source>
</evidence>
<sequence>MRVHLVVPIIALQFLPAPGASVVNYECTTTATGQKQQVKVNIELTVPERAAVNENLTIGWRGTYVAGSELRAPSTGLEGSLKLYAYAGISSIPRLTSATGVGRLGTITPGQPIPLPTGPVNLTTTPQDKGEGTVHAAAINIGPNPQSPVIECEVTNKSALTEYPLAVGESAGATTPTTTPTDTDEDETSDDEDETGATTPEVTTTVTTTTTPEGGVDTGAGGEAGPDGRALMLVGSLVILSSAGGLMLRRRPRRNTP</sequence>